<evidence type="ECO:0000313" key="1">
    <source>
        <dbReference type="EMBL" id="SBV27939.1"/>
    </source>
</evidence>
<reference evidence="2" key="1">
    <citation type="submission" date="2016-06" db="EMBL/GenBank/DDBJ databases">
        <authorList>
            <person name="Varghese N."/>
        </authorList>
    </citation>
    <scope>NUCLEOTIDE SEQUENCE [LARGE SCALE GENOMIC DNA]</scope>
    <source>
        <strain evidence="2">DSM 45344</strain>
    </source>
</reference>
<dbReference type="EMBL" id="LT598496">
    <property type="protein sequence ID" value="SBV27939.1"/>
    <property type="molecule type" value="Genomic_DNA"/>
</dbReference>
<accession>A0A1C3N5S3</accession>
<organism evidence="1 2">
    <name type="scientific">Micromonospora krabiensis</name>
    <dbReference type="NCBI Taxonomy" id="307121"/>
    <lineage>
        <taxon>Bacteria</taxon>
        <taxon>Bacillati</taxon>
        <taxon>Actinomycetota</taxon>
        <taxon>Actinomycetes</taxon>
        <taxon>Micromonosporales</taxon>
        <taxon>Micromonosporaceae</taxon>
        <taxon>Micromonospora</taxon>
    </lineage>
</organism>
<keyword evidence="2" id="KW-1185">Reference proteome</keyword>
<name>A0A1C3N5S3_9ACTN</name>
<protein>
    <submittedName>
        <fullName evidence="1">Uncharacterized protein</fullName>
    </submittedName>
</protein>
<dbReference type="Proteomes" id="UP000199393">
    <property type="component" value="Chromosome I"/>
</dbReference>
<proteinExistence type="predicted"/>
<evidence type="ECO:0000313" key="2">
    <source>
        <dbReference type="Proteomes" id="UP000199393"/>
    </source>
</evidence>
<gene>
    <name evidence="1" type="ORF">GA0070620_3470</name>
</gene>
<sequence>MKKEITVCDVCQNPNLPVTTYEVRANGRKGQTDRCDDHGAELAAIVAPSPAPRRGRPPGRVVSMDEVEAAKAQK</sequence>
<dbReference type="AlphaFoldDB" id="A0A1C3N5S3"/>